<name>A0A2S3W9L5_PSEPU</name>
<evidence type="ECO:0000313" key="2">
    <source>
        <dbReference type="Proteomes" id="UP000237194"/>
    </source>
</evidence>
<dbReference type="Proteomes" id="UP000237194">
    <property type="component" value="Unassembled WGS sequence"/>
</dbReference>
<reference evidence="1 2" key="2">
    <citation type="submission" date="2018-03" db="EMBL/GenBank/DDBJ databases">
        <title>Draft genome of Pseudomonas putida strain KT-27.</title>
        <authorList>
            <person name="Yoshizawa S."/>
            <person name="Khan N.H."/>
            <person name="Nishimura M."/>
            <person name="Chiura H.X."/>
            <person name="Ogura Y."/>
            <person name="Hayashi T."/>
            <person name="Kogure K."/>
        </authorList>
    </citation>
    <scope>NUCLEOTIDE SEQUENCE [LARGE SCALE GENOMIC DNA]</scope>
    <source>
        <strain evidence="1 2">KT-27</strain>
    </source>
</reference>
<proteinExistence type="predicted"/>
<dbReference type="AlphaFoldDB" id="A0A2S3W9L5"/>
<dbReference type="EMBL" id="MIND01000018">
    <property type="protein sequence ID" value="POF87626.1"/>
    <property type="molecule type" value="Genomic_DNA"/>
</dbReference>
<reference evidence="1 2" key="1">
    <citation type="submission" date="2016-08" db="EMBL/GenBank/DDBJ databases">
        <authorList>
            <person name="Seilhamer J.J."/>
        </authorList>
    </citation>
    <scope>NUCLEOTIDE SEQUENCE [LARGE SCALE GENOMIC DNA]</scope>
    <source>
        <strain evidence="1 2">KT-27</strain>
    </source>
</reference>
<organism evidence="1 2">
    <name type="scientific">Pseudomonas putida</name>
    <name type="common">Arthrobacter siderocapsulatus</name>
    <dbReference type="NCBI Taxonomy" id="303"/>
    <lineage>
        <taxon>Bacteria</taxon>
        <taxon>Pseudomonadati</taxon>
        <taxon>Pseudomonadota</taxon>
        <taxon>Gammaproteobacteria</taxon>
        <taxon>Pseudomonadales</taxon>
        <taxon>Pseudomonadaceae</taxon>
        <taxon>Pseudomonas</taxon>
    </lineage>
</organism>
<accession>A0A2S3W9L5</accession>
<evidence type="ECO:0000313" key="1">
    <source>
        <dbReference type="EMBL" id="POF87626.1"/>
    </source>
</evidence>
<gene>
    <name evidence="1" type="ORF">BGP80_06435</name>
</gene>
<protein>
    <recommendedName>
        <fullName evidence="3">Type IV pilus assembly protein PilX</fullName>
    </recommendedName>
</protein>
<sequence length="160" mass="17122">MKRQRGMVLLTALILSLLLGLLAAAALREAVLQTRMAGLLLASSQALEQAEAVLLAGAARLAVAPPNECQLCSPPADSHDVNAAGGDWQAAGQGWFNLQNLGQSDRAAHLPAGTQATLYRVTAVSQRTRARHVLEAVYAQPADPSQALQRILWRQRVQEQ</sequence>
<evidence type="ECO:0008006" key="3">
    <source>
        <dbReference type="Google" id="ProtNLM"/>
    </source>
</evidence>
<comment type="caution">
    <text evidence="1">The sequence shown here is derived from an EMBL/GenBank/DDBJ whole genome shotgun (WGS) entry which is preliminary data.</text>
</comment>
<dbReference type="RefSeq" id="WP_103435957.1">
    <property type="nucleotide sequence ID" value="NZ_MIND01000018.1"/>
</dbReference>